<dbReference type="Proteomes" id="UP001652442">
    <property type="component" value="Unassembled WGS sequence"/>
</dbReference>
<proteinExistence type="predicted"/>
<sequence length="117" mass="12888">MYNLDSEKGRKIKMICLKMKLRIIMVSSGQYLEPIGSLAGVSGIEPAGTVYEGNGFGDEMLVFKGFDNGTLDRFLRELKASGAGKVSLKAILTPDNVVWSSLELYEELKKEHEALNS</sequence>
<name>A0ABT2TNA8_9FIRM</name>
<keyword evidence="2" id="KW-1185">Reference proteome</keyword>
<dbReference type="Pfam" id="PF12646">
    <property type="entry name" value="DUF3783"/>
    <property type="match status" value="1"/>
</dbReference>
<protein>
    <submittedName>
        <fullName evidence="1">DUF3783 domain-containing protein</fullName>
    </submittedName>
</protein>
<organism evidence="1 2">
    <name type="scientific">Brotonthovivens ammoniilytica</name>
    <dbReference type="NCBI Taxonomy" id="2981725"/>
    <lineage>
        <taxon>Bacteria</taxon>
        <taxon>Bacillati</taxon>
        <taxon>Bacillota</taxon>
        <taxon>Clostridia</taxon>
        <taxon>Lachnospirales</taxon>
        <taxon>Lachnospiraceae</taxon>
        <taxon>Brotonthovivens</taxon>
    </lineage>
</organism>
<gene>
    <name evidence="1" type="ORF">OCV88_11435</name>
</gene>
<accession>A0ABT2TNA8</accession>
<dbReference type="RefSeq" id="WP_262591220.1">
    <property type="nucleotide sequence ID" value="NZ_JAOQJQ010000004.1"/>
</dbReference>
<evidence type="ECO:0000313" key="2">
    <source>
        <dbReference type="Proteomes" id="UP001652442"/>
    </source>
</evidence>
<dbReference type="EMBL" id="JAOQJQ010000004">
    <property type="protein sequence ID" value="MCU6762944.1"/>
    <property type="molecule type" value="Genomic_DNA"/>
</dbReference>
<reference evidence="1 2" key="1">
    <citation type="journal article" date="2021" name="ISME Commun">
        <title>Automated analysis of genomic sequences facilitates high-throughput and comprehensive description of bacteria.</title>
        <authorList>
            <person name="Hitch T.C.A."/>
        </authorList>
    </citation>
    <scope>NUCLEOTIDE SEQUENCE [LARGE SCALE GENOMIC DNA]</scope>
    <source>
        <strain evidence="1 2">Sanger_109</strain>
    </source>
</reference>
<comment type="caution">
    <text evidence="1">The sequence shown here is derived from an EMBL/GenBank/DDBJ whole genome shotgun (WGS) entry which is preliminary data.</text>
</comment>
<evidence type="ECO:0000313" key="1">
    <source>
        <dbReference type="EMBL" id="MCU6762944.1"/>
    </source>
</evidence>
<dbReference type="InterPro" id="IPR016621">
    <property type="entry name" value="UCP014543"/>
</dbReference>